<gene>
    <name evidence="2" type="ORF">PSA01_06750</name>
</gene>
<protein>
    <recommendedName>
        <fullName evidence="4">Fe-S protein</fullName>
    </recommendedName>
</protein>
<sequence>MVGTALGPGRRPVIPGVPAAAGGGQGAGMDAVRELLTGYLDDPDAGWSMGAPGAIAEFVRLPGEPVTTGPGTVLTGRGGIRVDPPPGTRPVAYRTPVGPAEHWNHAVALCLPADAARRAGRTAVTVLGPDAGALRADDRDGVLVDLGLGTPTVDACVRAADPELLGRLREAQGGPLDGGLTAALVSAGPHRVFLTAAGRVEVYAAIPPPDGRSPDGPHTHLLPDVLRAGRTHAATVPVPAGYLPCAHLYPAHPLTDLTGGRRPFDAGRLAAFDRLLARFGDPAQRAITAEVTRAVHAAQRPGRRPADAPGRAAQAVALRVLAHTGADPDVLATWRGRAAPEPDLLDPGGDRNAG</sequence>
<feature type="region of interest" description="Disordered" evidence="1">
    <location>
        <begin position="1"/>
        <end position="25"/>
    </location>
</feature>
<evidence type="ECO:0000313" key="3">
    <source>
        <dbReference type="Proteomes" id="UP000320693"/>
    </source>
</evidence>
<evidence type="ECO:0000313" key="2">
    <source>
        <dbReference type="EMBL" id="GEC23646.1"/>
    </source>
</evidence>
<keyword evidence="3" id="KW-1185">Reference proteome</keyword>
<dbReference type="InterPro" id="IPR053838">
    <property type="entry name" value="DUF6925"/>
</dbReference>
<feature type="compositionally biased region" description="Low complexity" evidence="1">
    <location>
        <begin position="7"/>
        <end position="20"/>
    </location>
</feature>
<dbReference type="Pfam" id="PF21973">
    <property type="entry name" value="DUF6925"/>
    <property type="match status" value="1"/>
</dbReference>
<accession>A0ABQ0RSJ7</accession>
<evidence type="ECO:0000256" key="1">
    <source>
        <dbReference type="SAM" id="MobiDB-lite"/>
    </source>
</evidence>
<dbReference type="Proteomes" id="UP000320693">
    <property type="component" value="Unassembled WGS sequence"/>
</dbReference>
<feature type="region of interest" description="Disordered" evidence="1">
    <location>
        <begin position="67"/>
        <end position="87"/>
    </location>
</feature>
<feature type="region of interest" description="Disordered" evidence="1">
    <location>
        <begin position="335"/>
        <end position="354"/>
    </location>
</feature>
<proteinExistence type="predicted"/>
<reference evidence="2 3" key="1">
    <citation type="submission" date="2019-06" db="EMBL/GenBank/DDBJ databases">
        <title>Whole genome shotgun sequence of Pseudonocardia saturnea NBRC 14499.</title>
        <authorList>
            <person name="Hosoyama A."/>
            <person name="Uohara A."/>
            <person name="Ohji S."/>
            <person name="Ichikawa N."/>
        </authorList>
    </citation>
    <scope>NUCLEOTIDE SEQUENCE [LARGE SCALE GENOMIC DNA]</scope>
    <source>
        <strain evidence="2 3">NBRC 14499</strain>
    </source>
</reference>
<comment type="caution">
    <text evidence="2">The sequence shown here is derived from an EMBL/GenBank/DDBJ whole genome shotgun (WGS) entry which is preliminary data.</text>
</comment>
<organism evidence="2 3">
    <name type="scientific">Pseudonocardia saturnea</name>
    <dbReference type="NCBI Taxonomy" id="33909"/>
    <lineage>
        <taxon>Bacteria</taxon>
        <taxon>Bacillati</taxon>
        <taxon>Actinomycetota</taxon>
        <taxon>Actinomycetes</taxon>
        <taxon>Pseudonocardiales</taxon>
        <taxon>Pseudonocardiaceae</taxon>
        <taxon>Pseudonocardia</taxon>
    </lineage>
</organism>
<name>A0ABQ0RSJ7_9PSEU</name>
<dbReference type="EMBL" id="BJNH01000006">
    <property type="protein sequence ID" value="GEC23646.1"/>
    <property type="molecule type" value="Genomic_DNA"/>
</dbReference>
<evidence type="ECO:0008006" key="4">
    <source>
        <dbReference type="Google" id="ProtNLM"/>
    </source>
</evidence>